<dbReference type="Gene3D" id="3.40.710.10">
    <property type="entry name" value="DD-peptidase/beta-lactamase superfamily"/>
    <property type="match status" value="1"/>
</dbReference>
<evidence type="ECO:0000313" key="2">
    <source>
        <dbReference type="EMBL" id="MFD3002630.1"/>
    </source>
</evidence>
<sequence>MADSLAYAHMAEDFMPGMTVAVARDGDILFSRGYGKADVEMGADASPETVYAIASITKQFTAAAIMRLVEQGKMSLDDPITHYLPDYPVQGHHVTIRHLLNHTSGIKSYTELDREADRKRRLGLSYEDMIDLFAKEPFDFPPGEQFRYNNSGYYLLGQIIGRVTGRPYEEYVEGELLQPLGLHYTLFGDPGRLNPKRAKGYKYERSKEGKLFPAFRVRMQGDAAGGLSSTVGDLIRWTHLLHSGQVVSQESLQQMTSPTILPTAPPRTYGFGLDLAKLEDHGKVVHVGDTEGFNASLAHYPADGLSVVVLANSDDTQHEKVEEFLARAALDLKIPQVPDLPLTKEEVGRYDGTYALQVGKRTAELRVLAEAGKLKVQLGDGRAFRLRFQGNDSFVPVFDDNTRLVFIMENGRAEGIELHQGERVSQGKRKL</sequence>
<keyword evidence="3" id="KW-1185">Reference proteome</keyword>
<gene>
    <name evidence="2" type="ORF">ACFS7Z_19825</name>
</gene>
<dbReference type="RefSeq" id="WP_377488390.1">
    <property type="nucleotide sequence ID" value="NZ_JBHUOX010000018.1"/>
</dbReference>
<accession>A0ABW6BXW1</accession>
<keyword evidence="2" id="KW-0378">Hydrolase</keyword>
<evidence type="ECO:0000313" key="3">
    <source>
        <dbReference type="Proteomes" id="UP001597641"/>
    </source>
</evidence>
<name>A0ABW6BXW1_9BACT</name>
<dbReference type="PANTHER" id="PTHR46825:SF9">
    <property type="entry name" value="BETA-LACTAMASE-RELATED DOMAIN-CONTAINING PROTEIN"/>
    <property type="match status" value="1"/>
</dbReference>
<dbReference type="SUPFAM" id="SSF56601">
    <property type="entry name" value="beta-lactamase/transpeptidase-like"/>
    <property type="match status" value="1"/>
</dbReference>
<dbReference type="EC" id="3.-.-.-" evidence="2"/>
<reference evidence="3" key="1">
    <citation type="journal article" date="2019" name="Int. J. Syst. Evol. Microbiol.">
        <title>The Global Catalogue of Microorganisms (GCM) 10K type strain sequencing project: providing services to taxonomists for standard genome sequencing and annotation.</title>
        <authorList>
            <consortium name="The Broad Institute Genomics Platform"/>
            <consortium name="The Broad Institute Genome Sequencing Center for Infectious Disease"/>
            <person name="Wu L."/>
            <person name="Ma J."/>
        </authorList>
    </citation>
    <scope>NUCLEOTIDE SEQUENCE [LARGE SCALE GENOMIC DNA]</scope>
    <source>
        <strain evidence="3">KCTC 23984</strain>
    </source>
</reference>
<dbReference type="Proteomes" id="UP001597641">
    <property type="component" value="Unassembled WGS sequence"/>
</dbReference>
<dbReference type="InterPro" id="IPR012338">
    <property type="entry name" value="Beta-lactam/transpept-like"/>
</dbReference>
<comment type="caution">
    <text evidence="2">The sequence shown here is derived from an EMBL/GenBank/DDBJ whole genome shotgun (WGS) entry which is preliminary data.</text>
</comment>
<evidence type="ECO:0000259" key="1">
    <source>
        <dbReference type="Pfam" id="PF00144"/>
    </source>
</evidence>
<organism evidence="2 3">
    <name type="scientific">Pontibacter toksunensis</name>
    <dbReference type="NCBI Taxonomy" id="1332631"/>
    <lineage>
        <taxon>Bacteria</taxon>
        <taxon>Pseudomonadati</taxon>
        <taxon>Bacteroidota</taxon>
        <taxon>Cytophagia</taxon>
        <taxon>Cytophagales</taxon>
        <taxon>Hymenobacteraceae</taxon>
        <taxon>Pontibacter</taxon>
    </lineage>
</organism>
<dbReference type="GO" id="GO:0016787">
    <property type="term" value="F:hydrolase activity"/>
    <property type="evidence" value="ECO:0007669"/>
    <property type="project" value="UniProtKB-KW"/>
</dbReference>
<dbReference type="EMBL" id="JBHUOX010000018">
    <property type="protein sequence ID" value="MFD3002630.1"/>
    <property type="molecule type" value="Genomic_DNA"/>
</dbReference>
<feature type="domain" description="Beta-lactamase-related" evidence="1">
    <location>
        <begin position="7"/>
        <end position="326"/>
    </location>
</feature>
<dbReference type="Pfam" id="PF00144">
    <property type="entry name" value="Beta-lactamase"/>
    <property type="match status" value="1"/>
</dbReference>
<protein>
    <submittedName>
        <fullName evidence="2">Serine hydrolase domain-containing protein</fullName>
        <ecNumber evidence="2">3.-.-.-</ecNumber>
    </submittedName>
</protein>
<proteinExistence type="predicted"/>
<dbReference type="InterPro" id="IPR050491">
    <property type="entry name" value="AmpC-like"/>
</dbReference>
<dbReference type="PANTHER" id="PTHR46825">
    <property type="entry name" value="D-ALANYL-D-ALANINE-CARBOXYPEPTIDASE/ENDOPEPTIDASE AMPH"/>
    <property type="match status" value="1"/>
</dbReference>
<dbReference type="InterPro" id="IPR001466">
    <property type="entry name" value="Beta-lactam-related"/>
</dbReference>